<feature type="domain" description="FAD-binding" evidence="3">
    <location>
        <begin position="5"/>
        <end position="167"/>
    </location>
</feature>
<dbReference type="GO" id="GO:0071949">
    <property type="term" value="F:FAD binding"/>
    <property type="evidence" value="ECO:0007669"/>
    <property type="project" value="InterPro"/>
</dbReference>
<proteinExistence type="inferred from homology"/>
<dbReference type="Pfam" id="PF01494">
    <property type="entry name" value="FAD_binding_3"/>
    <property type="match status" value="1"/>
</dbReference>
<evidence type="ECO:0000256" key="2">
    <source>
        <dbReference type="ARBA" id="ARBA00040363"/>
    </source>
</evidence>
<accession>Q0VQ51</accession>
<dbReference type="InterPro" id="IPR011777">
    <property type="entry name" value="Geranylgeranyl_Rdtase_fam"/>
</dbReference>
<dbReference type="STRING" id="393595.ABO_1249"/>
<dbReference type="PANTHER" id="PTHR42685">
    <property type="entry name" value="GERANYLGERANYL DIPHOSPHATE REDUCTASE"/>
    <property type="match status" value="1"/>
</dbReference>
<dbReference type="InterPro" id="IPR050407">
    <property type="entry name" value="Geranylgeranyl_reductase"/>
</dbReference>
<dbReference type="RefSeq" id="WP_011588532.1">
    <property type="nucleotide sequence ID" value="NC_008260.1"/>
</dbReference>
<comment type="similarity">
    <text evidence="1">Belongs to the CbrA family.</text>
</comment>
<dbReference type="Proteomes" id="UP000008871">
    <property type="component" value="Chromosome"/>
</dbReference>
<dbReference type="KEGG" id="abo:ABO_1249"/>
<evidence type="ECO:0000259" key="3">
    <source>
        <dbReference type="Pfam" id="PF01494"/>
    </source>
</evidence>
<dbReference type="EMBL" id="AM286690">
    <property type="protein sequence ID" value="CAL16697.1"/>
    <property type="molecule type" value="Genomic_DNA"/>
</dbReference>
<dbReference type="AlphaFoldDB" id="Q0VQ51"/>
<reference evidence="4 5" key="1">
    <citation type="journal article" date="2006" name="Nat. Biotechnol.">
        <title>Genome sequence of the ubiquitous hydrocarbon-degrading marine bacterium Alcanivorax borkumensis.</title>
        <authorList>
            <person name="Schneiker S."/>
            <person name="Martins dos Santos V.A.P."/>
            <person name="Bartels D."/>
            <person name="Bekel T."/>
            <person name="Brecht M."/>
            <person name="Buhrmester J."/>
            <person name="Chernikova T.N."/>
            <person name="Denaro R."/>
            <person name="Ferrer M."/>
            <person name="Gertler C."/>
            <person name="Goesmann A."/>
            <person name="Golyshina O.V."/>
            <person name="Kaminski F."/>
            <person name="Khachane A.N."/>
            <person name="Lang S."/>
            <person name="Linke B."/>
            <person name="McHardy A.C."/>
            <person name="Meyer F."/>
            <person name="Nechitaylo T."/>
            <person name="Puehler A."/>
            <person name="Regenhardt D."/>
            <person name="Rupp O."/>
            <person name="Sabirova J.S."/>
            <person name="Selbitschka W."/>
            <person name="Yakimov M.M."/>
            <person name="Timmis K.N."/>
            <person name="Vorhoelter F.-J."/>
            <person name="Weidner S."/>
            <person name="Kaiser O."/>
            <person name="Golyshin P.N."/>
        </authorList>
    </citation>
    <scope>NUCLEOTIDE SEQUENCE [LARGE SCALE GENOMIC DNA]</scope>
    <source>
        <strain evidence="5">ATCC 700651 / DSM 11573 / NCIMB 13689 / SK2</strain>
    </source>
</reference>
<evidence type="ECO:0000313" key="5">
    <source>
        <dbReference type="Proteomes" id="UP000008871"/>
    </source>
</evidence>
<dbReference type="PANTHER" id="PTHR42685:SF22">
    <property type="entry name" value="CONDITIONED MEDIUM FACTOR RECEPTOR 1"/>
    <property type="match status" value="1"/>
</dbReference>
<name>Q0VQ51_ALCBS</name>
<evidence type="ECO:0000313" key="4">
    <source>
        <dbReference type="EMBL" id="CAL16697.1"/>
    </source>
</evidence>
<dbReference type="eggNOG" id="COG0644">
    <property type="taxonomic scope" value="Bacteria"/>
</dbReference>
<evidence type="ECO:0000256" key="1">
    <source>
        <dbReference type="ARBA" id="ARBA00038079"/>
    </source>
</evidence>
<dbReference type="PRINTS" id="PR00420">
    <property type="entry name" value="RNGMNOXGNASE"/>
</dbReference>
<dbReference type="InterPro" id="IPR036188">
    <property type="entry name" value="FAD/NAD-bd_sf"/>
</dbReference>
<dbReference type="NCBIfam" id="TIGR02032">
    <property type="entry name" value="GG-red-SF"/>
    <property type="match status" value="1"/>
</dbReference>
<keyword evidence="5" id="KW-1185">Reference proteome</keyword>
<sequence length="362" mass="38753">MSNWDVLVIGAGQAGCAAAWDLAAAGLRVVVISRAQPRAKPCAGGVTEKTLARYRFSIASVVRETVSTLAVSHTSSPIRHLSAQARFCVMTERSELDALCRANAEQQGAVFCDTAGLRSLHQEANGVSVQTREGQRFTAPWLVAADGANSAVARMLGERHLRGAMAIEGCVPRKNIRDYPPMTLDFGAIRGGYGWLFPKGDHVNVGLYVWRHGVAAPERSALQRYSLARLGAQAEQVAGYPLGTWLPNTRLVNGRVLFVGDAAGCTEALLGEGIYGAVLSGQMAAQALLSSEPEIAYPASLAGWREELHQVTRLGQLFYGLLPISTRLLQSRLGATLVDGFAQGLTLGQCKRQWRGAQLSKG</sequence>
<organism evidence="4 5">
    <name type="scientific">Alcanivorax borkumensis (strain ATCC 700651 / DSM 11573 / NCIMB 13689 / SK2)</name>
    <dbReference type="NCBI Taxonomy" id="393595"/>
    <lineage>
        <taxon>Bacteria</taxon>
        <taxon>Pseudomonadati</taxon>
        <taxon>Pseudomonadota</taxon>
        <taxon>Gammaproteobacteria</taxon>
        <taxon>Oceanospirillales</taxon>
        <taxon>Alcanivoracaceae</taxon>
        <taxon>Alcanivorax</taxon>
    </lineage>
</organism>
<dbReference type="OrthoDB" id="9785276at2"/>
<dbReference type="SUPFAM" id="SSF51905">
    <property type="entry name" value="FAD/NAD(P)-binding domain"/>
    <property type="match status" value="1"/>
</dbReference>
<dbReference type="InterPro" id="IPR002938">
    <property type="entry name" value="FAD-bd"/>
</dbReference>
<protein>
    <recommendedName>
        <fullName evidence="2">Protein CbrA</fullName>
    </recommendedName>
</protein>
<gene>
    <name evidence="4" type="ordered locus">ABO_1249</name>
</gene>
<dbReference type="Gene3D" id="3.50.50.60">
    <property type="entry name" value="FAD/NAD(P)-binding domain"/>
    <property type="match status" value="1"/>
</dbReference>
<dbReference type="GO" id="GO:0016628">
    <property type="term" value="F:oxidoreductase activity, acting on the CH-CH group of donors, NAD or NADP as acceptor"/>
    <property type="evidence" value="ECO:0007669"/>
    <property type="project" value="InterPro"/>
</dbReference>
<dbReference type="HOGENOM" id="CLU_024648_5_0_6"/>